<keyword evidence="2" id="KW-1185">Reference proteome</keyword>
<protein>
    <submittedName>
        <fullName evidence="1">Uncharacterized protein</fullName>
    </submittedName>
</protein>
<dbReference type="AlphaFoldDB" id="A0A919BZF1"/>
<sequence>MLRSTECPVLITVCTVREDGAAAGIIRARLGRDAPQTGAATRGDVQWLWSHPEAGATPGCSPPRP</sequence>
<evidence type="ECO:0000313" key="1">
    <source>
        <dbReference type="EMBL" id="GHG35434.1"/>
    </source>
</evidence>
<name>A0A919BZF1_9ACTN</name>
<evidence type="ECO:0000313" key="2">
    <source>
        <dbReference type="Proteomes" id="UP000619355"/>
    </source>
</evidence>
<organism evidence="1 2">
    <name type="scientific">Streptomyces capoamus</name>
    <dbReference type="NCBI Taxonomy" id="68183"/>
    <lineage>
        <taxon>Bacteria</taxon>
        <taxon>Bacillati</taxon>
        <taxon>Actinomycetota</taxon>
        <taxon>Actinomycetes</taxon>
        <taxon>Kitasatosporales</taxon>
        <taxon>Streptomycetaceae</taxon>
        <taxon>Streptomyces</taxon>
    </lineage>
</organism>
<reference evidence="2" key="1">
    <citation type="journal article" date="2019" name="Int. J. Syst. Evol. Microbiol.">
        <title>The Global Catalogue of Microorganisms (GCM) 10K type strain sequencing project: providing services to taxonomists for standard genome sequencing and annotation.</title>
        <authorList>
            <consortium name="The Broad Institute Genomics Platform"/>
            <consortium name="The Broad Institute Genome Sequencing Center for Infectious Disease"/>
            <person name="Wu L."/>
            <person name="Ma J."/>
        </authorList>
    </citation>
    <scope>NUCLEOTIDE SEQUENCE [LARGE SCALE GENOMIC DNA]</scope>
    <source>
        <strain evidence="2">JCM 4253</strain>
    </source>
</reference>
<accession>A0A919BZF1</accession>
<proteinExistence type="predicted"/>
<dbReference type="EMBL" id="BNBF01000001">
    <property type="protein sequence ID" value="GHG35434.1"/>
    <property type="molecule type" value="Genomic_DNA"/>
</dbReference>
<dbReference type="Proteomes" id="UP000619355">
    <property type="component" value="Unassembled WGS sequence"/>
</dbReference>
<comment type="caution">
    <text evidence="1">The sequence shown here is derived from an EMBL/GenBank/DDBJ whole genome shotgun (WGS) entry which is preliminary data.</text>
</comment>
<gene>
    <name evidence="1" type="ORF">GCM10018980_05800</name>
</gene>